<dbReference type="AlphaFoldDB" id="A0A7Y9JQF9"/>
<feature type="region of interest" description="Disordered" evidence="1">
    <location>
        <begin position="184"/>
        <end position="235"/>
    </location>
</feature>
<gene>
    <name evidence="2" type="ORF">BKA08_002280</name>
</gene>
<protein>
    <submittedName>
        <fullName evidence="2">Uncharacterized protein</fullName>
    </submittedName>
</protein>
<keyword evidence="3" id="KW-1185">Reference proteome</keyword>
<sequence length="235" mass="24752">MSDPSTAAQGQRVDDQGLAALLLSGHPVAEVAREHAVAVDLVVAGPTLLRHRAWAAPDRMAVVLAVQPGLHQVMMLPPSHLAVSLVRLTRPGVARRGPRVERVYPARELDRLLSTDPAVRADALELAGASRAWRLEVSSPGRRVEVVAVDGAHGPFLADPGADLLRPVDATSLYRVFSTLLPSADPLPRSPGGSEPRAQGPAWRSTASGEAPRTSSAATHSRAAAADSETGRTRQ</sequence>
<dbReference type="EMBL" id="JACCBE010000001">
    <property type="protein sequence ID" value="NYD58042.1"/>
    <property type="molecule type" value="Genomic_DNA"/>
</dbReference>
<dbReference type="RefSeq" id="WP_179615714.1">
    <property type="nucleotide sequence ID" value="NZ_CP059163.1"/>
</dbReference>
<evidence type="ECO:0000256" key="1">
    <source>
        <dbReference type="SAM" id="MobiDB-lite"/>
    </source>
</evidence>
<comment type="caution">
    <text evidence="2">The sequence shown here is derived from an EMBL/GenBank/DDBJ whole genome shotgun (WGS) entry which is preliminary data.</text>
</comment>
<organism evidence="2 3">
    <name type="scientific">Nocardioides marinisabuli</name>
    <dbReference type="NCBI Taxonomy" id="419476"/>
    <lineage>
        <taxon>Bacteria</taxon>
        <taxon>Bacillati</taxon>
        <taxon>Actinomycetota</taxon>
        <taxon>Actinomycetes</taxon>
        <taxon>Propionibacteriales</taxon>
        <taxon>Nocardioidaceae</taxon>
        <taxon>Nocardioides</taxon>
    </lineage>
</organism>
<evidence type="ECO:0000313" key="3">
    <source>
        <dbReference type="Proteomes" id="UP000516957"/>
    </source>
</evidence>
<evidence type="ECO:0000313" key="2">
    <source>
        <dbReference type="EMBL" id="NYD58042.1"/>
    </source>
</evidence>
<accession>A0A7Y9JQF9</accession>
<dbReference type="Proteomes" id="UP000516957">
    <property type="component" value="Unassembled WGS sequence"/>
</dbReference>
<proteinExistence type="predicted"/>
<reference evidence="2 3" key="1">
    <citation type="submission" date="2020-07" db="EMBL/GenBank/DDBJ databases">
        <title>Sequencing the genomes of 1000 actinobacteria strains.</title>
        <authorList>
            <person name="Klenk H.-P."/>
        </authorList>
    </citation>
    <scope>NUCLEOTIDE SEQUENCE [LARGE SCALE GENOMIC DNA]</scope>
    <source>
        <strain evidence="2 3">DSM 18965</strain>
    </source>
</reference>
<feature type="compositionally biased region" description="Low complexity" evidence="1">
    <location>
        <begin position="211"/>
        <end position="228"/>
    </location>
</feature>
<name>A0A7Y9JQF9_9ACTN</name>